<dbReference type="EMBL" id="PIUM01000026">
    <property type="protein sequence ID" value="PKU22895.1"/>
    <property type="molecule type" value="Genomic_DNA"/>
</dbReference>
<keyword evidence="3" id="KW-0238">DNA-binding</keyword>
<dbReference type="InterPro" id="IPR036388">
    <property type="entry name" value="WH-like_DNA-bd_sf"/>
</dbReference>
<keyword evidence="7" id="KW-1185">Reference proteome</keyword>
<evidence type="ECO:0000313" key="6">
    <source>
        <dbReference type="EMBL" id="PKU22895.1"/>
    </source>
</evidence>
<dbReference type="PANTHER" id="PTHR30126:SF88">
    <property type="entry name" value="TRANSCRIPTIONAL REGULATOR-RELATED"/>
    <property type="match status" value="1"/>
</dbReference>
<keyword evidence="2" id="KW-0805">Transcription regulation</keyword>
<dbReference type="Proteomes" id="UP000233293">
    <property type="component" value="Unassembled WGS sequence"/>
</dbReference>
<dbReference type="InterPro" id="IPR000847">
    <property type="entry name" value="LysR_HTH_N"/>
</dbReference>
<evidence type="ECO:0000256" key="3">
    <source>
        <dbReference type="ARBA" id="ARBA00023125"/>
    </source>
</evidence>
<dbReference type="InterPro" id="IPR036390">
    <property type="entry name" value="WH_DNA-bd_sf"/>
</dbReference>
<proteinExistence type="inferred from homology"/>
<evidence type="ECO:0000256" key="1">
    <source>
        <dbReference type="ARBA" id="ARBA00009437"/>
    </source>
</evidence>
<dbReference type="Gene3D" id="3.40.190.290">
    <property type="match status" value="1"/>
</dbReference>
<evidence type="ECO:0000313" key="7">
    <source>
        <dbReference type="Proteomes" id="UP000233293"/>
    </source>
</evidence>
<dbReference type="GO" id="GO:0003700">
    <property type="term" value="F:DNA-binding transcription factor activity"/>
    <property type="evidence" value="ECO:0007669"/>
    <property type="project" value="InterPro"/>
</dbReference>
<dbReference type="Pfam" id="PF00126">
    <property type="entry name" value="HTH_1"/>
    <property type="match status" value="1"/>
</dbReference>
<dbReference type="Gene3D" id="1.10.10.10">
    <property type="entry name" value="Winged helix-like DNA-binding domain superfamily/Winged helix DNA-binding domain"/>
    <property type="match status" value="1"/>
</dbReference>
<comment type="caution">
    <text evidence="6">The sequence shown here is derived from an EMBL/GenBank/DDBJ whole genome shotgun (WGS) entry which is preliminary data.</text>
</comment>
<protein>
    <submittedName>
        <fullName evidence="6">LysR family transcriptional regulator</fullName>
    </submittedName>
</protein>
<evidence type="ECO:0000256" key="2">
    <source>
        <dbReference type="ARBA" id="ARBA00023015"/>
    </source>
</evidence>
<dbReference type="SUPFAM" id="SSF53850">
    <property type="entry name" value="Periplasmic binding protein-like II"/>
    <property type="match status" value="1"/>
</dbReference>
<dbReference type="RefSeq" id="WP_101252368.1">
    <property type="nucleotide sequence ID" value="NZ_PIUM01000026.1"/>
</dbReference>
<dbReference type="GO" id="GO:0000976">
    <property type="term" value="F:transcription cis-regulatory region binding"/>
    <property type="evidence" value="ECO:0007669"/>
    <property type="project" value="TreeGrafter"/>
</dbReference>
<name>A0A2N3PR66_9PROT</name>
<evidence type="ECO:0000256" key="4">
    <source>
        <dbReference type="ARBA" id="ARBA00023163"/>
    </source>
</evidence>
<organism evidence="6 7">
    <name type="scientific">Telmatospirillum siberiense</name>
    <dbReference type="NCBI Taxonomy" id="382514"/>
    <lineage>
        <taxon>Bacteria</taxon>
        <taxon>Pseudomonadati</taxon>
        <taxon>Pseudomonadota</taxon>
        <taxon>Alphaproteobacteria</taxon>
        <taxon>Rhodospirillales</taxon>
        <taxon>Rhodospirillaceae</taxon>
        <taxon>Telmatospirillum</taxon>
    </lineage>
</organism>
<dbReference type="PROSITE" id="PS50931">
    <property type="entry name" value="HTH_LYSR"/>
    <property type="match status" value="1"/>
</dbReference>
<keyword evidence="4" id="KW-0804">Transcription</keyword>
<accession>A0A2N3PR66</accession>
<dbReference type="PANTHER" id="PTHR30126">
    <property type="entry name" value="HTH-TYPE TRANSCRIPTIONAL REGULATOR"/>
    <property type="match status" value="1"/>
</dbReference>
<comment type="similarity">
    <text evidence="1">Belongs to the LysR transcriptional regulatory family.</text>
</comment>
<gene>
    <name evidence="6" type="ORF">CWS72_19800</name>
</gene>
<dbReference type="Pfam" id="PF03466">
    <property type="entry name" value="LysR_substrate"/>
    <property type="match status" value="1"/>
</dbReference>
<dbReference type="SUPFAM" id="SSF46785">
    <property type="entry name" value="Winged helix' DNA-binding domain"/>
    <property type="match status" value="1"/>
</dbReference>
<reference evidence="7" key="1">
    <citation type="submission" date="2017-12" db="EMBL/GenBank/DDBJ databases">
        <title>Draft genome sequence of Telmatospirillum siberiense 26-4b1T, an acidotolerant peatland alphaproteobacterium potentially involved in sulfur cycling.</title>
        <authorList>
            <person name="Hausmann B."/>
            <person name="Pjevac P."/>
            <person name="Schreck K."/>
            <person name="Herbold C.W."/>
            <person name="Daims H."/>
            <person name="Wagner M."/>
            <person name="Pester M."/>
            <person name="Loy A."/>
        </authorList>
    </citation>
    <scope>NUCLEOTIDE SEQUENCE [LARGE SCALE GENOMIC DNA]</scope>
    <source>
        <strain evidence="7">26-4b1</strain>
    </source>
</reference>
<feature type="domain" description="HTH lysR-type" evidence="5">
    <location>
        <begin position="7"/>
        <end position="64"/>
    </location>
</feature>
<sequence length="293" mass="31929">MTRGTQTTIEQWATLQAVVECGGYAQAAERLARSQSAVSYTVARLQERLGCALLEVEGRKAHLTEVGAALLAEAIPLIDDLARLESRGRILSHGEEACVRLSIEAVFPKTWLFDALVAFQKTHGHVLVELRENVRGSIMSQAAEGFDLAITSWEPHERTGRRITDIEMVAVAHRDHPLHQRSGPLSLATLSRHLCVFIQGESVAAALTWEGPHWRVNTVEAAIEAVGRALCFGWLPRHQIASQIAEGTLVPLPLELGASRLIPLVLVYADPDRIGSATRALGELLLSGAPKTR</sequence>
<dbReference type="AlphaFoldDB" id="A0A2N3PR66"/>
<dbReference type="OrthoDB" id="196624at2"/>
<dbReference type="InterPro" id="IPR005119">
    <property type="entry name" value="LysR_subst-bd"/>
</dbReference>
<evidence type="ECO:0000259" key="5">
    <source>
        <dbReference type="PROSITE" id="PS50931"/>
    </source>
</evidence>